<dbReference type="Gene3D" id="2.130.10.30">
    <property type="entry name" value="Regulator of chromosome condensation 1/beta-lactamase-inhibitor protein II"/>
    <property type="match status" value="3"/>
</dbReference>
<dbReference type="InterPro" id="IPR000408">
    <property type="entry name" value="Reg_chr_condens"/>
</dbReference>
<gene>
    <name evidence="7" type="ORF">JZ751_012490</name>
</gene>
<dbReference type="PROSITE" id="PS50237">
    <property type="entry name" value="HECT"/>
    <property type="match status" value="1"/>
</dbReference>
<proteinExistence type="predicted"/>
<dbReference type="GO" id="GO:0004842">
    <property type="term" value="F:ubiquitin-protein transferase activity"/>
    <property type="evidence" value="ECO:0007669"/>
    <property type="project" value="InterPro"/>
</dbReference>
<protein>
    <recommendedName>
        <fullName evidence="6">HECT domain-containing protein</fullName>
    </recommendedName>
</protein>
<dbReference type="Gene3D" id="3.30.2410.10">
    <property type="entry name" value="Hect, E3 ligase catalytic domain"/>
    <property type="match status" value="1"/>
</dbReference>
<feature type="repeat" description="RCC1" evidence="5">
    <location>
        <begin position="103"/>
        <end position="131"/>
    </location>
</feature>
<evidence type="ECO:0000256" key="1">
    <source>
        <dbReference type="ARBA" id="ARBA00022679"/>
    </source>
</evidence>
<dbReference type="Pfam" id="PF13540">
    <property type="entry name" value="RCC1_2"/>
    <property type="match status" value="1"/>
</dbReference>
<dbReference type="InterPro" id="IPR058923">
    <property type="entry name" value="RCC1-like_dom"/>
</dbReference>
<dbReference type="PRINTS" id="PR00633">
    <property type="entry name" value="RCCNDNSATION"/>
</dbReference>
<dbReference type="SUPFAM" id="SSF50985">
    <property type="entry name" value="RCC1/BLIP-II"/>
    <property type="match status" value="1"/>
</dbReference>
<dbReference type="CDD" id="cd00078">
    <property type="entry name" value="HECTc"/>
    <property type="match status" value="1"/>
</dbReference>
<feature type="active site" description="Glycyl thioester intermediate" evidence="4">
    <location>
        <position position="713"/>
    </location>
</feature>
<dbReference type="Gene3D" id="3.90.1750.10">
    <property type="entry name" value="Hect, E3 ligase catalytic domains"/>
    <property type="match status" value="1"/>
</dbReference>
<dbReference type="AlphaFoldDB" id="A0A8T2NV42"/>
<dbReference type="PROSITE" id="PS00626">
    <property type="entry name" value="RCC1_2"/>
    <property type="match status" value="1"/>
</dbReference>
<feature type="repeat" description="RCC1" evidence="5">
    <location>
        <begin position="302"/>
        <end position="358"/>
    </location>
</feature>
<feature type="repeat" description="RCC1" evidence="5">
    <location>
        <begin position="251"/>
        <end position="301"/>
    </location>
</feature>
<evidence type="ECO:0000256" key="3">
    <source>
        <dbReference type="ARBA" id="ARBA00022786"/>
    </source>
</evidence>
<dbReference type="SUPFAM" id="SSF56204">
    <property type="entry name" value="Hect, E3 ligase catalytic domain"/>
    <property type="match status" value="1"/>
</dbReference>
<dbReference type="InterPro" id="IPR000569">
    <property type="entry name" value="HECT_dom"/>
</dbReference>
<dbReference type="Pfam" id="PF00632">
    <property type="entry name" value="HECT"/>
    <property type="match status" value="1"/>
</dbReference>
<reference evidence="7" key="1">
    <citation type="thesis" date="2021" institute="BYU ScholarsArchive" country="Provo, UT, USA">
        <title>Applications of and Algorithms for Genome Assembly and Genomic Analyses with an Emphasis on Marine Teleosts.</title>
        <authorList>
            <person name="Pickett B.D."/>
        </authorList>
    </citation>
    <scope>NUCLEOTIDE SEQUENCE</scope>
    <source>
        <strain evidence="7">HI-2016</strain>
    </source>
</reference>
<dbReference type="OrthoDB" id="5981550at2759"/>
<feature type="repeat" description="RCC1" evidence="5">
    <location>
        <begin position="144"/>
        <end position="196"/>
    </location>
</feature>
<keyword evidence="2" id="KW-0677">Repeat</keyword>
<dbReference type="SMART" id="SM00119">
    <property type="entry name" value="HECTc"/>
    <property type="match status" value="1"/>
</dbReference>
<sequence>MYCWGDGSGEQLGVSLGENEHLVLTPLNGNFSFGEIRQIACGEEHTLILTANGKVFSCGRNSNGRLGRQANRKTRLPAQVGVVDGAVGVACGRKHCLAFCESGQVYSWGWGKEGQLGIGPCKTDNRKPRQVHINRKQHKIPPGGEVFSWGQNSHGQLGLGKEVSIQDTPAPILSLTGVPVTQISAGGAHSLFLSLSGLVYCCGANAVGQLGLNCIDERGRFNVCEVPALRSLGVSYISCGEAHTAVLAQEGGVFTFGEGTLGQLGHNSTANELRPRRVENIEGPASQIACGSHHTLVLTSSGGLLAFGSGVKGQLGQGSTENSLQPTPVPDTWRTAAISAHNMKISCGWNSNFIYVVPPEANERADEKIPVEEFHINLHELLWQHFMQMLQCAQSHPPMPVLNLHVKRTALIQDTFQQLSITNEVDFRKALVVKFDDDFKDNFVNRRDLYLNLFDELLSPDSGMFMYNDSGTLAWFPSRPGQPLDRYFLFGVLCGLAMYNNNIVRLPFPLALFKKLLGVKPSLEDVKEFSPVEGRCMQYLLDYPDDDVENMDMTFCVNWNGREVELDPSEKGKAVTDANREEFVRLYVDYIMNKSVEGVFEEFRRGFYKVCDEGVVKIFQPEELKGVMVGAEDYDWDTLKWNTIYVPGYHPQHPNIVMFWEVFEDLTPEQKIGFLLFVTGYDRIPVLGMGQIRMTVEVLLSSTPQHFPEALTCHNLLRLPVYMTKEGLKAKLTEAIAHNRGFWKD</sequence>
<keyword evidence="8" id="KW-1185">Reference proteome</keyword>
<comment type="caution">
    <text evidence="7">The sequence shown here is derived from an EMBL/GenBank/DDBJ whole genome shotgun (WGS) entry which is preliminary data.</text>
</comment>
<feature type="domain" description="HECT" evidence="6">
    <location>
        <begin position="423"/>
        <end position="742"/>
    </location>
</feature>
<evidence type="ECO:0000313" key="7">
    <source>
        <dbReference type="EMBL" id="KAG9344014.1"/>
    </source>
</evidence>
<feature type="repeat" description="RCC1" evidence="5">
    <location>
        <begin position="1"/>
        <end position="52"/>
    </location>
</feature>
<dbReference type="PANTHER" id="PTHR45622:SF11">
    <property type="entry name" value="E3 UBIQUITIN-PROTEIN LIGASE HERC6-RELATED"/>
    <property type="match status" value="1"/>
</dbReference>
<evidence type="ECO:0000259" key="6">
    <source>
        <dbReference type="PROSITE" id="PS50237"/>
    </source>
</evidence>
<organism evidence="7 8">
    <name type="scientific">Albula glossodonta</name>
    <name type="common">roundjaw bonefish</name>
    <dbReference type="NCBI Taxonomy" id="121402"/>
    <lineage>
        <taxon>Eukaryota</taxon>
        <taxon>Metazoa</taxon>
        <taxon>Chordata</taxon>
        <taxon>Craniata</taxon>
        <taxon>Vertebrata</taxon>
        <taxon>Euteleostomi</taxon>
        <taxon>Actinopterygii</taxon>
        <taxon>Neopterygii</taxon>
        <taxon>Teleostei</taxon>
        <taxon>Albuliformes</taxon>
        <taxon>Albulidae</taxon>
        <taxon>Albula</taxon>
    </lineage>
</organism>
<dbReference type="EMBL" id="JAFBMS010000021">
    <property type="protein sequence ID" value="KAG9344014.1"/>
    <property type="molecule type" value="Genomic_DNA"/>
</dbReference>
<dbReference type="GO" id="GO:0005737">
    <property type="term" value="C:cytoplasm"/>
    <property type="evidence" value="ECO:0007669"/>
    <property type="project" value="TreeGrafter"/>
</dbReference>
<evidence type="ECO:0000313" key="8">
    <source>
        <dbReference type="Proteomes" id="UP000824540"/>
    </source>
</evidence>
<dbReference type="Proteomes" id="UP000824540">
    <property type="component" value="Unassembled WGS sequence"/>
</dbReference>
<dbReference type="Gene3D" id="3.30.2160.10">
    <property type="entry name" value="Hect, E3 ligase catalytic domain"/>
    <property type="match status" value="1"/>
</dbReference>
<dbReference type="PANTHER" id="PTHR45622">
    <property type="entry name" value="UBIQUITIN-PROTEIN LIGASE E3A-RELATED"/>
    <property type="match status" value="1"/>
</dbReference>
<feature type="repeat" description="RCC1" evidence="5">
    <location>
        <begin position="197"/>
        <end position="250"/>
    </location>
</feature>
<dbReference type="InterPro" id="IPR009091">
    <property type="entry name" value="RCC1/BLIP-II"/>
</dbReference>
<dbReference type="Pfam" id="PF00415">
    <property type="entry name" value="RCC1"/>
    <property type="match status" value="1"/>
</dbReference>
<feature type="repeat" description="RCC1" evidence="5">
    <location>
        <begin position="53"/>
        <end position="102"/>
    </location>
</feature>
<keyword evidence="1" id="KW-0808">Transferase</keyword>
<dbReference type="InterPro" id="IPR051709">
    <property type="entry name" value="Ub-ligase/GTPase-reg"/>
</dbReference>
<evidence type="ECO:0000256" key="5">
    <source>
        <dbReference type="PROSITE-ProRule" id="PRU00235"/>
    </source>
</evidence>
<dbReference type="Pfam" id="PF25390">
    <property type="entry name" value="WD40_RLD"/>
    <property type="match status" value="1"/>
</dbReference>
<evidence type="ECO:0000256" key="4">
    <source>
        <dbReference type="PROSITE-ProRule" id="PRU00104"/>
    </source>
</evidence>
<dbReference type="InterPro" id="IPR035983">
    <property type="entry name" value="Hect_E3_ubiquitin_ligase"/>
</dbReference>
<name>A0A8T2NV42_9TELE</name>
<keyword evidence="3 4" id="KW-0833">Ubl conjugation pathway</keyword>
<dbReference type="PROSITE" id="PS50012">
    <property type="entry name" value="RCC1_3"/>
    <property type="match status" value="7"/>
</dbReference>
<evidence type="ECO:0000256" key="2">
    <source>
        <dbReference type="ARBA" id="ARBA00022737"/>
    </source>
</evidence>
<dbReference type="FunFam" id="3.30.2410.10:FF:000003">
    <property type="entry name" value="probable E3 ubiquitin-protein ligase HERC4 isoform X1"/>
    <property type="match status" value="1"/>
</dbReference>
<accession>A0A8T2NV42</accession>